<dbReference type="AlphaFoldDB" id="A0AAN8SD10"/>
<dbReference type="Pfam" id="PF07690">
    <property type="entry name" value="MFS_1"/>
    <property type="match status" value="1"/>
</dbReference>
<evidence type="ECO:0000256" key="3">
    <source>
        <dbReference type="ARBA" id="ARBA00022692"/>
    </source>
</evidence>
<dbReference type="SUPFAM" id="SSF103473">
    <property type="entry name" value="MFS general substrate transporter"/>
    <property type="match status" value="1"/>
</dbReference>
<feature type="transmembrane region" description="Helical" evidence="6">
    <location>
        <begin position="404"/>
        <end position="426"/>
    </location>
</feature>
<feature type="transmembrane region" description="Helical" evidence="6">
    <location>
        <begin position="110"/>
        <end position="127"/>
    </location>
</feature>
<dbReference type="InterPro" id="IPR011701">
    <property type="entry name" value="MFS"/>
</dbReference>
<comment type="caution">
    <text evidence="8">The sequence shown here is derived from an EMBL/GenBank/DDBJ whole genome shotgun (WGS) entry which is preliminary data.</text>
</comment>
<proteinExistence type="predicted"/>
<feature type="transmembrane region" description="Helical" evidence="6">
    <location>
        <begin position="169"/>
        <end position="195"/>
    </location>
</feature>
<dbReference type="InterPro" id="IPR020846">
    <property type="entry name" value="MFS_dom"/>
</dbReference>
<dbReference type="Gene3D" id="1.20.1250.20">
    <property type="entry name" value="MFS general substrate transporter like domains"/>
    <property type="match status" value="1"/>
</dbReference>
<comment type="subcellular location">
    <subcellularLocation>
        <location evidence="1">Membrane</location>
        <topology evidence="1">Multi-pass membrane protein</topology>
    </subcellularLocation>
</comment>
<name>A0AAN8SD10_POLSC</name>
<dbReference type="PROSITE" id="PS00217">
    <property type="entry name" value="SUGAR_TRANSPORT_2"/>
    <property type="match status" value="1"/>
</dbReference>
<dbReference type="PROSITE" id="PS50850">
    <property type="entry name" value="MFS"/>
    <property type="match status" value="1"/>
</dbReference>
<dbReference type="InterPro" id="IPR005829">
    <property type="entry name" value="Sugar_transporter_CS"/>
</dbReference>
<feature type="transmembrane region" description="Helical" evidence="6">
    <location>
        <begin position="81"/>
        <end position="101"/>
    </location>
</feature>
<feature type="transmembrane region" description="Helical" evidence="6">
    <location>
        <begin position="40"/>
        <end position="61"/>
    </location>
</feature>
<reference evidence="8 9" key="1">
    <citation type="submission" date="2023-10" db="EMBL/GenBank/DDBJ databases">
        <title>Genomes of two closely related lineages of the louse Polyplax serrata with different host specificities.</title>
        <authorList>
            <person name="Martinu J."/>
            <person name="Tarabai H."/>
            <person name="Stefka J."/>
            <person name="Hypsa V."/>
        </authorList>
    </citation>
    <scope>NUCLEOTIDE SEQUENCE [LARGE SCALE GENOMIC DNA]</scope>
    <source>
        <strain evidence="8">HR10_N</strain>
    </source>
</reference>
<feature type="transmembrane region" description="Helical" evidence="6">
    <location>
        <begin position="521"/>
        <end position="541"/>
    </location>
</feature>
<dbReference type="PANTHER" id="PTHR23511:SF38">
    <property type="entry name" value="SYNAPTIC VESICLE 2-RELATED PROTEIN-LIKE PROTEIN"/>
    <property type="match status" value="1"/>
</dbReference>
<evidence type="ECO:0000313" key="9">
    <source>
        <dbReference type="Proteomes" id="UP001372834"/>
    </source>
</evidence>
<accession>A0AAN8SD10</accession>
<feature type="transmembrane region" description="Helical" evidence="6">
    <location>
        <begin position="310"/>
        <end position="336"/>
    </location>
</feature>
<evidence type="ECO:0000259" key="7">
    <source>
        <dbReference type="PROSITE" id="PS50850"/>
    </source>
</evidence>
<dbReference type="Proteomes" id="UP001372834">
    <property type="component" value="Unassembled WGS sequence"/>
</dbReference>
<evidence type="ECO:0000256" key="2">
    <source>
        <dbReference type="ARBA" id="ARBA00022448"/>
    </source>
</evidence>
<dbReference type="PANTHER" id="PTHR23511">
    <property type="entry name" value="SYNAPTIC VESICLE GLYCOPROTEIN 2"/>
    <property type="match status" value="1"/>
</dbReference>
<evidence type="ECO:0000313" key="8">
    <source>
        <dbReference type="EMBL" id="KAK6644327.1"/>
    </source>
</evidence>
<keyword evidence="3 6" id="KW-0812">Transmembrane</keyword>
<protein>
    <recommendedName>
        <fullName evidence="7">Major facilitator superfamily (MFS) profile domain-containing protein</fullName>
    </recommendedName>
</protein>
<feature type="domain" description="Major facilitator superfamily (MFS) profile" evidence="7">
    <location>
        <begin position="44"/>
        <end position="545"/>
    </location>
</feature>
<feature type="transmembrane region" description="Helical" evidence="6">
    <location>
        <begin position="207"/>
        <end position="229"/>
    </location>
</feature>
<evidence type="ECO:0000256" key="1">
    <source>
        <dbReference type="ARBA" id="ARBA00004141"/>
    </source>
</evidence>
<keyword evidence="2" id="KW-0813">Transport</keyword>
<feature type="transmembrane region" description="Helical" evidence="6">
    <location>
        <begin position="133"/>
        <end position="157"/>
    </location>
</feature>
<evidence type="ECO:0000256" key="6">
    <source>
        <dbReference type="SAM" id="Phobius"/>
    </source>
</evidence>
<evidence type="ECO:0000256" key="4">
    <source>
        <dbReference type="ARBA" id="ARBA00022989"/>
    </source>
</evidence>
<gene>
    <name evidence="8" type="ORF">RUM43_000594</name>
</gene>
<evidence type="ECO:0000256" key="5">
    <source>
        <dbReference type="ARBA" id="ARBA00023136"/>
    </source>
</evidence>
<feature type="transmembrane region" description="Helical" evidence="6">
    <location>
        <begin position="459"/>
        <end position="484"/>
    </location>
</feature>
<organism evidence="8 9">
    <name type="scientific">Polyplax serrata</name>
    <name type="common">Common mouse louse</name>
    <dbReference type="NCBI Taxonomy" id="468196"/>
    <lineage>
        <taxon>Eukaryota</taxon>
        <taxon>Metazoa</taxon>
        <taxon>Ecdysozoa</taxon>
        <taxon>Arthropoda</taxon>
        <taxon>Hexapoda</taxon>
        <taxon>Insecta</taxon>
        <taxon>Pterygota</taxon>
        <taxon>Neoptera</taxon>
        <taxon>Paraneoptera</taxon>
        <taxon>Psocodea</taxon>
        <taxon>Troctomorpha</taxon>
        <taxon>Phthiraptera</taxon>
        <taxon>Anoplura</taxon>
        <taxon>Polyplacidae</taxon>
        <taxon>Polyplax</taxon>
    </lineage>
</organism>
<feature type="transmembrane region" description="Helical" evidence="6">
    <location>
        <begin position="433"/>
        <end position="453"/>
    </location>
</feature>
<dbReference type="InterPro" id="IPR036259">
    <property type="entry name" value="MFS_trans_sf"/>
</dbReference>
<sequence>MSVTGDVKLQTQSGVFTREVINSKNVDFDKAIELTGFGKFQYMIITLCGLIFCCVGFQNGLNAYVMPSAECDLKMSSNEKGLLNAVFLAGGLASAFFWGILADLMGRKKILVFSLILDGIVTAVSSLSQNFLLFAAFRFMNGFLIGAPGSIVVAYLGEFLTNKHRAPSLCAVGFFWTISWMILPAAALGIMPLTWAYRVDGFVYNSWRIYVAIFSVPTLICGLILGIFFPESPKFLYSQGRNEETVNVFRHMFHVTYGNKCGDYPVVTLAAEEKDRSSKLENSNNVRPTKNSGALICGILRQVWSQITYLFSYPVIFSTVLASSLMFSNMFGYYGLGLWLPELFNRFHDHYKVSNVSATVCEITRQKFESAQQPLDILEFNNSSLNQSLSLGEECLINEISPTVFVNTFIIGASCLIGNVLSAVLAKRLGLKSLTIITALISGICAIAIYFLRTPGQNLLISCLFLTFVGTGNMVLTSVIVDLFATKVRALAVCTAIFAGRLGAVASNLTLGYFLDISCEIPIFLMGFILLCGCFLGFFLPKEQAHDEEEKSTASI</sequence>
<keyword evidence="4 6" id="KW-1133">Transmembrane helix</keyword>
<dbReference type="GO" id="GO:0022857">
    <property type="term" value="F:transmembrane transporter activity"/>
    <property type="evidence" value="ECO:0007669"/>
    <property type="project" value="InterPro"/>
</dbReference>
<dbReference type="GO" id="GO:0016020">
    <property type="term" value="C:membrane"/>
    <property type="evidence" value="ECO:0007669"/>
    <property type="project" value="UniProtKB-SubCell"/>
</dbReference>
<dbReference type="EMBL" id="JAWJWE010000001">
    <property type="protein sequence ID" value="KAK6644327.1"/>
    <property type="molecule type" value="Genomic_DNA"/>
</dbReference>
<keyword evidence="5 6" id="KW-0472">Membrane</keyword>